<organism evidence="2 3">
    <name type="scientific">Weissella oryzae (strain DSM 25784 / JCM 18191 / LMG 30913 / SG25)</name>
    <dbReference type="NCBI Taxonomy" id="1329250"/>
    <lineage>
        <taxon>Bacteria</taxon>
        <taxon>Bacillati</taxon>
        <taxon>Bacillota</taxon>
        <taxon>Bacilli</taxon>
        <taxon>Lactobacillales</taxon>
        <taxon>Lactobacillaceae</taxon>
        <taxon>Weissella</taxon>
    </lineage>
</organism>
<dbReference type="STRING" id="1329250.WOSG25_080120"/>
<name>A0A069CTP3_WEIOS</name>
<dbReference type="AlphaFoldDB" id="A0A069CTP3"/>
<keyword evidence="3" id="KW-1185">Reference proteome</keyword>
<keyword evidence="1" id="KW-0812">Transmembrane</keyword>
<dbReference type="RefSeq" id="WP_027699192.1">
    <property type="nucleotide sequence ID" value="NZ_DF820491.1"/>
</dbReference>
<proteinExistence type="predicted"/>
<protein>
    <submittedName>
        <fullName evidence="2">Uncharacterized protein</fullName>
    </submittedName>
</protein>
<sequence length="70" mass="8224">MPDQEDKDNRLDKLIKDGFKAESQKHLYTKKSAASKWQYLRPSLFLILLIVTLIALFTKLQDVIAYFLNH</sequence>
<evidence type="ECO:0000313" key="3">
    <source>
        <dbReference type="Proteomes" id="UP000030643"/>
    </source>
</evidence>
<accession>A0A069CTP3</accession>
<gene>
    <name evidence="2" type="ORF">WOSG25_080120</name>
</gene>
<reference evidence="3" key="1">
    <citation type="journal article" date="2014" name="Genome Announc.">
        <title>Draft genome sequence of Weissella oryzae SG25T, isolated from fermented rice grains.</title>
        <authorList>
            <person name="Tanizawa Y."/>
            <person name="Fujisawa T."/>
            <person name="Mochizuki T."/>
            <person name="Kaminuma E."/>
            <person name="Suzuki Y."/>
            <person name="Nakamura Y."/>
            <person name="Tohno M."/>
        </authorList>
    </citation>
    <scope>NUCLEOTIDE SEQUENCE [LARGE SCALE GENOMIC DNA]</scope>
    <source>
        <strain evidence="3">DSM 25784 / JCM 18191 / LMG 30913 / SG25</strain>
    </source>
</reference>
<feature type="transmembrane region" description="Helical" evidence="1">
    <location>
        <begin position="44"/>
        <end position="68"/>
    </location>
</feature>
<dbReference type="OrthoDB" id="9994494at2"/>
<keyword evidence="1" id="KW-0472">Membrane</keyword>
<keyword evidence="1" id="KW-1133">Transmembrane helix</keyword>
<dbReference type="Proteomes" id="UP000030643">
    <property type="component" value="Unassembled WGS sequence"/>
</dbReference>
<evidence type="ECO:0000313" key="2">
    <source>
        <dbReference type="EMBL" id="GAK31180.1"/>
    </source>
</evidence>
<dbReference type="EMBL" id="DF820491">
    <property type="protein sequence ID" value="GAK31180.1"/>
    <property type="molecule type" value="Genomic_DNA"/>
</dbReference>
<evidence type="ECO:0000256" key="1">
    <source>
        <dbReference type="SAM" id="Phobius"/>
    </source>
</evidence>